<keyword evidence="9" id="KW-0325">Glycoprotein</keyword>
<sequence length="815" mass="89016">MAKGFKLTEFIVLLVLSSSSSLGLSEEEEKEKGISYLEVQTLLRVRSLLNSPPPLSNWNNRTDFCNVEPTPSLTLVCYGGAITQLHIINSGGSLRFPENFSVDSLVASLVRLSGLKVLKLVSLGLFGPLPGKIARLSSLEILDLSSNFFSGPIPRRISSLSRLQTLVLDGNGFAGSLHEGLGSLLDLAVLSLKNNSLGGALPETLGDLRNLRVLALSGNNFTGNLPDFTGLENLQVLDLEGNSFGPEFPQLGTKIVTLVLRRNNFSSSIPEKVGSFPQLLHLDVSSNHLVGPFPPSLLSLPLINYLSVAENRLKGMLFENLTCSSELHFVDLSTNLLTGRLPCCLLNSSKTAVVDGNCLEDGDGNQHPVSFCRNEALAVGFLPPSHHRSSRKIGSGVILASIVFGSVIGGGSVVLAMGFFVARRFLAMKRTPSTLMLDNPSSVYTSKLFSDARYMTQAMKIGSVSVPSYRTFSLEELETATNHFDTSTLMGECSNVQIYRGRLRDGSFVAIRCLTLRRSDSIQNFMQRIELISKLRHQHLVSALGHCFECYSDDSSVSRIFLVFEYVPNGTLRSWISGKHGRRILNWGQRVSAAIGVAKGIQFLHTGVVPGVFPNKLKITDILLDQELVAKISTFNLPIFADDVAQASRPNFPGGSNQLNGARERNNGKLDVYDFGVILLELITGRKTNTKKEVKIIKDQLQASPTADDAWRTNVVDPRVKNSSSNESVRTMVEICYRCLVEDHEDMPSFEDILWNLQFAAQVQDACRADGSPSSSDASQSPPFATLHSARFLFGSNKDTCVGDHCVVSTHASWR</sequence>
<accession>A0A328E1U8</accession>
<comment type="subcellular location">
    <subcellularLocation>
        <location evidence="1">Membrane</location>
        <topology evidence="1">Single-pass type I membrane protein</topology>
    </subcellularLocation>
</comment>
<dbReference type="InterPro" id="IPR011009">
    <property type="entry name" value="Kinase-like_dom_sf"/>
</dbReference>
<evidence type="ECO:0000313" key="13">
    <source>
        <dbReference type="EMBL" id="RAL51982.1"/>
    </source>
</evidence>
<dbReference type="AlphaFoldDB" id="A0A328E1U8"/>
<evidence type="ECO:0000256" key="11">
    <source>
        <dbReference type="SAM" id="SignalP"/>
    </source>
</evidence>
<evidence type="ECO:0000259" key="12">
    <source>
        <dbReference type="PROSITE" id="PS50011"/>
    </source>
</evidence>
<dbReference type="Gene3D" id="3.80.10.10">
    <property type="entry name" value="Ribonuclease Inhibitor"/>
    <property type="match status" value="2"/>
</dbReference>
<dbReference type="PANTHER" id="PTHR48006:SF84">
    <property type="entry name" value="REPEAT TRANSMEMBRANE PROTEIN KINASE, PUTATIVE, EXPRESSED-RELATED"/>
    <property type="match status" value="1"/>
</dbReference>
<dbReference type="GO" id="GO:0004672">
    <property type="term" value="F:protein kinase activity"/>
    <property type="evidence" value="ECO:0007669"/>
    <property type="project" value="InterPro"/>
</dbReference>
<evidence type="ECO:0000256" key="6">
    <source>
        <dbReference type="ARBA" id="ARBA00022989"/>
    </source>
</evidence>
<dbReference type="Gene3D" id="1.10.510.10">
    <property type="entry name" value="Transferase(Phosphotransferase) domain 1"/>
    <property type="match status" value="1"/>
</dbReference>
<dbReference type="InterPro" id="IPR001245">
    <property type="entry name" value="Ser-Thr/Tyr_kinase_cat_dom"/>
</dbReference>
<evidence type="ECO:0000256" key="4">
    <source>
        <dbReference type="ARBA" id="ARBA00022729"/>
    </source>
</evidence>
<feature type="chain" id="PRO_5016416911" description="Protein kinase domain-containing protein" evidence="11">
    <location>
        <begin position="26"/>
        <end position="815"/>
    </location>
</feature>
<dbReference type="InterPro" id="IPR000719">
    <property type="entry name" value="Prot_kinase_dom"/>
</dbReference>
<dbReference type="InterPro" id="IPR001611">
    <property type="entry name" value="Leu-rich_rpt"/>
</dbReference>
<dbReference type="EMBL" id="NQVE01000043">
    <property type="protein sequence ID" value="RAL51982.1"/>
    <property type="molecule type" value="Genomic_DNA"/>
</dbReference>
<keyword evidence="6 10" id="KW-1133">Transmembrane helix</keyword>
<dbReference type="InterPro" id="IPR013210">
    <property type="entry name" value="LRR_N_plant-typ"/>
</dbReference>
<dbReference type="FunFam" id="1.10.510.10:FF:000431">
    <property type="entry name" value="Putative inactive leucine-rich repeat receptor-like protein kinase"/>
    <property type="match status" value="1"/>
</dbReference>
<evidence type="ECO:0000256" key="3">
    <source>
        <dbReference type="ARBA" id="ARBA00022692"/>
    </source>
</evidence>
<dbReference type="GO" id="GO:0005524">
    <property type="term" value="F:ATP binding"/>
    <property type="evidence" value="ECO:0007669"/>
    <property type="project" value="InterPro"/>
</dbReference>
<dbReference type="PANTHER" id="PTHR48006">
    <property type="entry name" value="LEUCINE-RICH REPEAT-CONTAINING PROTEIN DDB_G0281931-RELATED"/>
    <property type="match status" value="1"/>
</dbReference>
<protein>
    <recommendedName>
        <fullName evidence="12">Protein kinase domain-containing protein</fullName>
    </recommendedName>
</protein>
<dbReference type="Pfam" id="PF07714">
    <property type="entry name" value="PK_Tyr_Ser-Thr"/>
    <property type="match status" value="1"/>
</dbReference>
<feature type="domain" description="Protein kinase" evidence="12">
    <location>
        <begin position="484"/>
        <end position="759"/>
    </location>
</feature>
<evidence type="ECO:0000256" key="9">
    <source>
        <dbReference type="ARBA" id="ARBA00023180"/>
    </source>
</evidence>
<proteinExistence type="predicted"/>
<evidence type="ECO:0000256" key="5">
    <source>
        <dbReference type="ARBA" id="ARBA00022737"/>
    </source>
</evidence>
<feature type="signal peptide" evidence="11">
    <location>
        <begin position="1"/>
        <end position="25"/>
    </location>
</feature>
<keyword evidence="5" id="KW-0677">Repeat</keyword>
<dbReference type="Pfam" id="PF00560">
    <property type="entry name" value="LRR_1"/>
    <property type="match status" value="2"/>
</dbReference>
<keyword evidence="8" id="KW-0675">Receptor</keyword>
<keyword evidence="14" id="KW-1185">Reference proteome</keyword>
<comment type="caution">
    <text evidence="13">The sequence shown here is derived from an EMBL/GenBank/DDBJ whole genome shotgun (WGS) entry which is preliminary data.</text>
</comment>
<dbReference type="Proteomes" id="UP000249390">
    <property type="component" value="Unassembled WGS sequence"/>
</dbReference>
<name>A0A328E1U8_9ASTE</name>
<keyword evidence="2" id="KW-0433">Leucine-rich repeat</keyword>
<organism evidence="13 14">
    <name type="scientific">Cuscuta australis</name>
    <dbReference type="NCBI Taxonomy" id="267555"/>
    <lineage>
        <taxon>Eukaryota</taxon>
        <taxon>Viridiplantae</taxon>
        <taxon>Streptophyta</taxon>
        <taxon>Embryophyta</taxon>
        <taxon>Tracheophyta</taxon>
        <taxon>Spermatophyta</taxon>
        <taxon>Magnoliopsida</taxon>
        <taxon>eudicotyledons</taxon>
        <taxon>Gunneridae</taxon>
        <taxon>Pentapetalae</taxon>
        <taxon>asterids</taxon>
        <taxon>lamiids</taxon>
        <taxon>Solanales</taxon>
        <taxon>Convolvulaceae</taxon>
        <taxon>Cuscuteae</taxon>
        <taxon>Cuscuta</taxon>
        <taxon>Cuscuta subgen. Grammica</taxon>
        <taxon>Cuscuta sect. Cleistogrammica</taxon>
    </lineage>
</organism>
<evidence type="ECO:0000313" key="14">
    <source>
        <dbReference type="Proteomes" id="UP000249390"/>
    </source>
</evidence>
<dbReference type="GO" id="GO:0016020">
    <property type="term" value="C:membrane"/>
    <property type="evidence" value="ECO:0007669"/>
    <property type="project" value="UniProtKB-SubCell"/>
</dbReference>
<dbReference type="InterPro" id="IPR051824">
    <property type="entry name" value="LRR_Rcpt-Like_S/T_Kinase"/>
</dbReference>
<dbReference type="PROSITE" id="PS50011">
    <property type="entry name" value="PROTEIN_KINASE_DOM"/>
    <property type="match status" value="1"/>
</dbReference>
<dbReference type="Pfam" id="PF13855">
    <property type="entry name" value="LRR_8"/>
    <property type="match status" value="1"/>
</dbReference>
<dbReference type="InterPro" id="IPR032675">
    <property type="entry name" value="LRR_dom_sf"/>
</dbReference>
<dbReference type="SUPFAM" id="SSF56112">
    <property type="entry name" value="Protein kinase-like (PK-like)"/>
    <property type="match status" value="1"/>
</dbReference>
<dbReference type="Gene3D" id="3.30.200.20">
    <property type="entry name" value="Phosphorylase Kinase, domain 1"/>
    <property type="match status" value="1"/>
</dbReference>
<evidence type="ECO:0000256" key="10">
    <source>
        <dbReference type="SAM" id="Phobius"/>
    </source>
</evidence>
<keyword evidence="7 10" id="KW-0472">Membrane</keyword>
<evidence type="ECO:0000256" key="2">
    <source>
        <dbReference type="ARBA" id="ARBA00022614"/>
    </source>
</evidence>
<dbReference type="FunFam" id="3.30.200.20:FF:000285">
    <property type="entry name" value="Putative inactive leucine-rich repeat receptor-like protein kinase"/>
    <property type="match status" value="1"/>
</dbReference>
<evidence type="ECO:0000256" key="7">
    <source>
        <dbReference type="ARBA" id="ARBA00023136"/>
    </source>
</evidence>
<feature type="transmembrane region" description="Helical" evidence="10">
    <location>
        <begin position="397"/>
        <end position="422"/>
    </location>
</feature>
<dbReference type="Pfam" id="PF08263">
    <property type="entry name" value="LRRNT_2"/>
    <property type="match status" value="1"/>
</dbReference>
<reference evidence="13 14" key="1">
    <citation type="submission" date="2018-06" db="EMBL/GenBank/DDBJ databases">
        <title>The Genome of Cuscuta australis (Dodder) Provides Insight into the Evolution of Plant Parasitism.</title>
        <authorList>
            <person name="Liu H."/>
        </authorList>
    </citation>
    <scope>NUCLEOTIDE SEQUENCE [LARGE SCALE GENOMIC DNA]</scope>
    <source>
        <strain evidence="14">cv. Yunnan</strain>
        <tissue evidence="13">Vines</tissue>
    </source>
</reference>
<dbReference type="PROSITE" id="PS51450">
    <property type="entry name" value="LRR"/>
    <property type="match status" value="1"/>
</dbReference>
<dbReference type="SUPFAM" id="SSF52058">
    <property type="entry name" value="L domain-like"/>
    <property type="match status" value="1"/>
</dbReference>
<keyword evidence="4 11" id="KW-0732">Signal</keyword>
<evidence type="ECO:0000256" key="8">
    <source>
        <dbReference type="ARBA" id="ARBA00023170"/>
    </source>
</evidence>
<gene>
    <name evidence="13" type="ORF">DM860_016480</name>
</gene>
<keyword evidence="3 10" id="KW-0812">Transmembrane</keyword>
<evidence type="ECO:0000256" key="1">
    <source>
        <dbReference type="ARBA" id="ARBA00004479"/>
    </source>
</evidence>